<dbReference type="CDD" id="cd07990">
    <property type="entry name" value="LPLAT_LCLAT1-like"/>
    <property type="match status" value="1"/>
</dbReference>
<comment type="similarity">
    <text evidence="1">Belongs to the 1-acyl-sn-glycerol-3-phosphate acyltransferase family.</text>
</comment>
<evidence type="ECO:0000256" key="5">
    <source>
        <dbReference type="SAM" id="SignalP"/>
    </source>
</evidence>
<evidence type="ECO:0000313" key="7">
    <source>
        <dbReference type="EMBL" id="KAF7731457.1"/>
    </source>
</evidence>
<dbReference type="Pfam" id="PF16076">
    <property type="entry name" value="Acyltransf_C"/>
    <property type="match status" value="1"/>
</dbReference>
<evidence type="ECO:0000256" key="3">
    <source>
        <dbReference type="ARBA" id="ARBA00023315"/>
    </source>
</evidence>
<feature type="chain" id="PRO_5034867599" description="Acyltransferase C-terminal domain-containing protein" evidence="5">
    <location>
        <begin position="21"/>
        <end position="307"/>
    </location>
</feature>
<dbReference type="GO" id="GO:0036149">
    <property type="term" value="P:phosphatidylinositol acyl-chain remodeling"/>
    <property type="evidence" value="ECO:0007669"/>
    <property type="project" value="TreeGrafter"/>
</dbReference>
<gene>
    <name evidence="7" type="ORF">EC973_000265</name>
</gene>
<evidence type="ECO:0000256" key="1">
    <source>
        <dbReference type="ARBA" id="ARBA00008655"/>
    </source>
</evidence>
<feature type="domain" description="Acyltransferase C-terminal" evidence="6">
    <location>
        <begin position="190"/>
        <end position="244"/>
    </location>
</feature>
<dbReference type="EMBL" id="JABAYA010000010">
    <property type="protein sequence ID" value="KAF7731457.1"/>
    <property type="molecule type" value="Genomic_DNA"/>
</dbReference>
<keyword evidence="2" id="KW-0808">Transferase</keyword>
<dbReference type="GO" id="GO:0016746">
    <property type="term" value="F:acyltransferase activity"/>
    <property type="evidence" value="ECO:0007669"/>
    <property type="project" value="UniProtKB-KW"/>
</dbReference>
<organism evidence="7 8">
    <name type="scientific">Apophysomyces ossiformis</name>
    <dbReference type="NCBI Taxonomy" id="679940"/>
    <lineage>
        <taxon>Eukaryota</taxon>
        <taxon>Fungi</taxon>
        <taxon>Fungi incertae sedis</taxon>
        <taxon>Mucoromycota</taxon>
        <taxon>Mucoromycotina</taxon>
        <taxon>Mucoromycetes</taxon>
        <taxon>Mucorales</taxon>
        <taxon>Mucorineae</taxon>
        <taxon>Mucoraceae</taxon>
        <taxon>Apophysomyces</taxon>
    </lineage>
</organism>
<evidence type="ECO:0000313" key="8">
    <source>
        <dbReference type="Proteomes" id="UP000605846"/>
    </source>
</evidence>
<keyword evidence="4" id="KW-1133">Transmembrane helix</keyword>
<evidence type="ECO:0000256" key="4">
    <source>
        <dbReference type="SAM" id="Phobius"/>
    </source>
</evidence>
<reference evidence="7" key="1">
    <citation type="submission" date="2020-01" db="EMBL/GenBank/DDBJ databases">
        <title>Genome Sequencing of Three Apophysomyces-Like Fungal Strains Confirms a Novel Fungal Genus in the Mucoromycota with divergent Burkholderia-like Endosymbiotic Bacteria.</title>
        <authorList>
            <person name="Stajich J.E."/>
            <person name="Macias A.M."/>
            <person name="Carter-House D."/>
            <person name="Lovett B."/>
            <person name="Kasson L.R."/>
            <person name="Berry K."/>
            <person name="Grigoriev I."/>
            <person name="Chang Y."/>
            <person name="Spatafora J."/>
            <person name="Kasson M.T."/>
        </authorList>
    </citation>
    <scope>NUCLEOTIDE SEQUENCE</scope>
    <source>
        <strain evidence="7">NRRL A-21654</strain>
    </source>
</reference>
<dbReference type="AlphaFoldDB" id="A0A8H7BS79"/>
<accession>A0A8H7BS79</accession>
<evidence type="ECO:0000259" key="6">
    <source>
        <dbReference type="Pfam" id="PF16076"/>
    </source>
</evidence>
<dbReference type="PANTHER" id="PTHR10983">
    <property type="entry name" value="1-ACYLGLYCEROL-3-PHOSPHATE ACYLTRANSFERASE-RELATED"/>
    <property type="match status" value="1"/>
</dbReference>
<feature type="transmembrane region" description="Helical" evidence="4">
    <location>
        <begin position="279"/>
        <end position="299"/>
    </location>
</feature>
<keyword evidence="4" id="KW-0812">Transmembrane</keyword>
<dbReference type="PANTHER" id="PTHR10983:SF16">
    <property type="entry name" value="LYSOCARDIOLIPIN ACYLTRANSFERASE 1"/>
    <property type="match status" value="1"/>
</dbReference>
<protein>
    <recommendedName>
        <fullName evidence="6">Acyltransferase C-terminal domain-containing protein</fullName>
    </recommendedName>
</protein>
<keyword evidence="8" id="KW-1185">Reference proteome</keyword>
<name>A0A8H7BS79_9FUNG</name>
<dbReference type="OrthoDB" id="189226at2759"/>
<sequence>MRMWSQSLIAIVQLFAPSQLLVTFDDSCVREIGENGTTVRKDVHDLVIRDKQGDIVGISFPERIIVTANHQGMQFFEFIFLKRKLAADKDTIVSNLSRARKLMLPLWLVIFPEGTVICDRMRQRSKKFAEQNNMKDNQFTLLPRSTGLNLCMSTLDDSVDWLYDFTIGYPGIKPGENPEDVLTLKKIFFLGQYPSHIHIHIRRYPIKTIPKEPDTFSKWLFDRWVEKDEKMIYFYEEGRLPGENQGAAEEMDTPLLGSANTFKIPIRLRYPIREILEPWFFLLPYIPLAWMAITIFGLIHSYASTMY</sequence>
<feature type="signal peptide" evidence="5">
    <location>
        <begin position="1"/>
        <end position="20"/>
    </location>
</feature>
<keyword evidence="3" id="KW-0012">Acyltransferase</keyword>
<dbReference type="GO" id="GO:0005783">
    <property type="term" value="C:endoplasmic reticulum"/>
    <property type="evidence" value="ECO:0007669"/>
    <property type="project" value="TreeGrafter"/>
</dbReference>
<keyword evidence="4" id="KW-0472">Membrane</keyword>
<evidence type="ECO:0000256" key="2">
    <source>
        <dbReference type="ARBA" id="ARBA00022679"/>
    </source>
</evidence>
<dbReference type="Proteomes" id="UP000605846">
    <property type="component" value="Unassembled WGS sequence"/>
</dbReference>
<comment type="caution">
    <text evidence="7">The sequence shown here is derived from an EMBL/GenBank/DDBJ whole genome shotgun (WGS) entry which is preliminary data.</text>
</comment>
<keyword evidence="5" id="KW-0732">Signal</keyword>
<dbReference type="InterPro" id="IPR032098">
    <property type="entry name" value="Acyltransf_C"/>
</dbReference>
<proteinExistence type="inferred from homology"/>